<reference evidence="2 3" key="1">
    <citation type="journal article" date="2011" name="Science">
        <title>Comparative functional genomics of the fission yeasts.</title>
        <authorList>
            <person name="Rhind N."/>
            <person name="Chen Z."/>
            <person name="Yassour M."/>
            <person name="Thompson D.A."/>
            <person name="Haas B.J."/>
            <person name="Habib N."/>
            <person name="Wapinski I."/>
            <person name="Roy S."/>
            <person name="Lin M.F."/>
            <person name="Heiman D.I."/>
            <person name="Young S.K."/>
            <person name="Furuya K."/>
            <person name="Guo Y."/>
            <person name="Pidoux A."/>
            <person name="Chen H.M."/>
            <person name="Robbertse B."/>
            <person name="Goldberg J.M."/>
            <person name="Aoki K."/>
            <person name="Bayne E.H."/>
            <person name="Berlin A.M."/>
            <person name="Desjardins C.A."/>
            <person name="Dobbs E."/>
            <person name="Dukaj L."/>
            <person name="Fan L."/>
            <person name="FitzGerald M.G."/>
            <person name="French C."/>
            <person name="Gujja S."/>
            <person name="Hansen K."/>
            <person name="Keifenheim D."/>
            <person name="Levin J.Z."/>
            <person name="Mosher R.A."/>
            <person name="Mueller C.A."/>
            <person name="Pfiffner J."/>
            <person name="Priest M."/>
            <person name="Russ C."/>
            <person name="Smialowska A."/>
            <person name="Swoboda P."/>
            <person name="Sykes S.M."/>
            <person name="Vaughn M."/>
            <person name="Vengrova S."/>
            <person name="Yoder R."/>
            <person name="Zeng Q."/>
            <person name="Allshire R."/>
            <person name="Baulcombe D."/>
            <person name="Birren B.W."/>
            <person name="Brown W."/>
            <person name="Ekwall K."/>
            <person name="Kellis M."/>
            <person name="Leatherwood J."/>
            <person name="Levin H."/>
            <person name="Margalit H."/>
            <person name="Martienssen R."/>
            <person name="Nieduszynski C.A."/>
            <person name="Spatafora J.W."/>
            <person name="Friedman N."/>
            <person name="Dalgaard J.Z."/>
            <person name="Baumann P."/>
            <person name="Niki H."/>
            <person name="Regev A."/>
            <person name="Nusbaum C."/>
        </authorList>
    </citation>
    <scope>NUCLEOTIDE SEQUENCE [LARGE SCALE GENOMIC DNA]</scope>
    <source>
        <strain evidence="3">yFS275 / FY16936</strain>
    </source>
</reference>
<accession>B6K0E6</accession>
<sequence length="309" mass="34038">MDVGSLHDDWVLVSLGHIVKRAKLVTLAKRYGVSANGKTSVIVERLREKLQALLQEHELISSETPPKENSPVSYSPAHKSQTEVENNMVQEAVCSPPPELKAVQTPIKALPSPVKKMTPSPSPREQKVYEAAKRLFHDVREEEPSELASPLSKRRCVSMSPRRPSNIGSPLSRMSDDRIRASGNIRASLSFGSPTARSPRGLSKLPIVRSPSPRKMSKVMHAIANVTDTQAATSNTSPTKLNKSIAAIASSELSSAPTSLPTTPRRDHSLRPQSTASETHRQNRLAILATPKHKRKRFQFSSPEKPPWR</sequence>
<dbReference type="Proteomes" id="UP000001744">
    <property type="component" value="Unassembled WGS sequence"/>
</dbReference>
<gene>
    <name evidence="2" type="ORF">SJAG_01340</name>
</gene>
<dbReference type="EMBL" id="KE651168">
    <property type="protein sequence ID" value="EEB06296.1"/>
    <property type="molecule type" value="Genomic_DNA"/>
</dbReference>
<feature type="region of interest" description="Disordered" evidence="1">
    <location>
        <begin position="188"/>
        <end position="216"/>
    </location>
</feature>
<evidence type="ECO:0000256" key="1">
    <source>
        <dbReference type="SAM" id="MobiDB-lite"/>
    </source>
</evidence>
<proteinExistence type="predicted"/>
<dbReference type="HOGENOM" id="CLU_900651_0_0_1"/>
<evidence type="ECO:0000313" key="3">
    <source>
        <dbReference type="Proteomes" id="UP000001744"/>
    </source>
</evidence>
<feature type="region of interest" description="Disordered" evidence="1">
    <location>
        <begin position="140"/>
        <end position="175"/>
    </location>
</feature>
<organism evidence="2 3">
    <name type="scientific">Schizosaccharomyces japonicus (strain yFS275 / FY16936)</name>
    <name type="common">Fission yeast</name>
    <dbReference type="NCBI Taxonomy" id="402676"/>
    <lineage>
        <taxon>Eukaryota</taxon>
        <taxon>Fungi</taxon>
        <taxon>Dikarya</taxon>
        <taxon>Ascomycota</taxon>
        <taxon>Taphrinomycotina</taxon>
        <taxon>Schizosaccharomycetes</taxon>
        <taxon>Schizosaccharomycetales</taxon>
        <taxon>Schizosaccharomycetaceae</taxon>
        <taxon>Schizosaccharomyces</taxon>
    </lineage>
</organism>
<dbReference type="AlphaFoldDB" id="B6K0E6"/>
<evidence type="ECO:0000313" key="2">
    <source>
        <dbReference type="EMBL" id="EEB06296.1"/>
    </source>
</evidence>
<feature type="region of interest" description="Disordered" evidence="1">
    <location>
        <begin position="252"/>
        <end position="309"/>
    </location>
</feature>
<name>B6K0E6_SCHJY</name>
<dbReference type="VEuPathDB" id="FungiDB:SJAG_01340"/>
<dbReference type="GeneID" id="7052422"/>
<protein>
    <submittedName>
        <fullName evidence="2">Uncharacterized protein</fullName>
    </submittedName>
</protein>
<dbReference type="RefSeq" id="XP_002172589.1">
    <property type="nucleotide sequence ID" value="XM_002172553.2"/>
</dbReference>
<keyword evidence="3" id="KW-1185">Reference proteome</keyword>
<dbReference type="JaponicusDB" id="SJAG_01340"/>